<name>A0A1I7X9P5_HETBA</name>
<evidence type="ECO:0000313" key="3">
    <source>
        <dbReference type="WBParaSite" id="Hba_14238"/>
    </source>
</evidence>
<dbReference type="Pfam" id="PF00144">
    <property type="entry name" value="Beta-lactamase"/>
    <property type="match status" value="1"/>
</dbReference>
<dbReference type="PANTHER" id="PTHR43319:SF1">
    <property type="entry name" value="BETA-LACTAMASE-RELATED DOMAIN-CONTAINING PROTEIN"/>
    <property type="match status" value="1"/>
</dbReference>
<dbReference type="PANTHER" id="PTHR43319">
    <property type="entry name" value="BETA-LACTAMASE-RELATED"/>
    <property type="match status" value="1"/>
</dbReference>
<dbReference type="Gene3D" id="3.40.710.10">
    <property type="entry name" value="DD-peptidase/beta-lactamase superfamily"/>
    <property type="match status" value="1"/>
</dbReference>
<dbReference type="InterPro" id="IPR001466">
    <property type="entry name" value="Beta-lactam-related"/>
</dbReference>
<keyword evidence="2" id="KW-1185">Reference proteome</keyword>
<dbReference type="WBParaSite" id="Hba_14238">
    <property type="protein sequence ID" value="Hba_14238"/>
    <property type="gene ID" value="Hba_14238"/>
</dbReference>
<sequence>MTGGRADPRFYKLEQIFRKNFELGLESAGASFAVYLNGELVVNLWGGMADVVRSQYWTEHSVSVLFSTTKSLSACVLAYVMDREGVSYEEKVSKYWPEFAKHGKENTTILQVTLHQVNAMYSAGLPYTTEVIHREDVTDWRRMSKYFENAIPIWTPGKKTGYHALTIGFLIDQIVRRIDFKRRGVNQILNEDLVKKFGIEDLSIGLKSCSENYRVARLRTPTEEEKAEEGRRNPLVLQRYEAGQNIYNKRLYETWPWITTDDYNLLENQLLAMPSNMGIGNAQSLAKFHSLLAEQRILSPSYYEIFSKPIIEENFDIVMGYPETKGYGFQFTKNPKVSITLAMDEWIFGHSGYGGQNVRVDIKNHLAYAYVCNGLKIADADMVETWKRLVDTLYQII</sequence>
<protein>
    <submittedName>
        <fullName evidence="3">Beta-lactamase domain-containing protein</fullName>
    </submittedName>
</protein>
<organism evidence="2 3">
    <name type="scientific">Heterorhabditis bacteriophora</name>
    <name type="common">Entomopathogenic nematode worm</name>
    <dbReference type="NCBI Taxonomy" id="37862"/>
    <lineage>
        <taxon>Eukaryota</taxon>
        <taxon>Metazoa</taxon>
        <taxon>Ecdysozoa</taxon>
        <taxon>Nematoda</taxon>
        <taxon>Chromadorea</taxon>
        <taxon>Rhabditida</taxon>
        <taxon>Rhabditina</taxon>
        <taxon>Rhabditomorpha</taxon>
        <taxon>Strongyloidea</taxon>
        <taxon>Heterorhabditidae</taxon>
        <taxon>Heterorhabditis</taxon>
    </lineage>
</organism>
<evidence type="ECO:0000259" key="1">
    <source>
        <dbReference type="Pfam" id="PF00144"/>
    </source>
</evidence>
<accession>A0A1I7X9P5</accession>
<dbReference type="InterPro" id="IPR012338">
    <property type="entry name" value="Beta-lactam/transpept-like"/>
</dbReference>
<dbReference type="Proteomes" id="UP000095283">
    <property type="component" value="Unplaced"/>
</dbReference>
<reference evidence="3" key="1">
    <citation type="submission" date="2016-11" db="UniProtKB">
        <authorList>
            <consortium name="WormBaseParasite"/>
        </authorList>
    </citation>
    <scope>IDENTIFICATION</scope>
</reference>
<feature type="domain" description="Beta-lactamase-related" evidence="1">
    <location>
        <begin position="18"/>
        <end position="380"/>
    </location>
</feature>
<proteinExistence type="predicted"/>
<dbReference type="SUPFAM" id="SSF56601">
    <property type="entry name" value="beta-lactamase/transpeptidase-like"/>
    <property type="match status" value="1"/>
</dbReference>
<dbReference type="AlphaFoldDB" id="A0A1I7X9P5"/>
<evidence type="ECO:0000313" key="2">
    <source>
        <dbReference type="Proteomes" id="UP000095283"/>
    </source>
</evidence>
<dbReference type="InterPro" id="IPR052907">
    <property type="entry name" value="Beta-lactamase/esterase"/>
</dbReference>